<dbReference type="InterPro" id="IPR025392">
    <property type="entry name" value="DUF4124"/>
</dbReference>
<dbReference type="Pfam" id="PF13511">
    <property type="entry name" value="DUF4124"/>
    <property type="match status" value="1"/>
</dbReference>
<name>A0A3B0ZI71_9ZZZZ</name>
<accession>A0A3B0ZI71</accession>
<protein>
    <recommendedName>
        <fullName evidence="1">DUF4124 domain-containing protein</fullName>
    </recommendedName>
</protein>
<reference evidence="2" key="1">
    <citation type="submission" date="2018-06" db="EMBL/GenBank/DDBJ databases">
        <authorList>
            <person name="Zhirakovskaya E."/>
        </authorList>
    </citation>
    <scope>NUCLEOTIDE SEQUENCE</scope>
</reference>
<organism evidence="2">
    <name type="scientific">hydrothermal vent metagenome</name>
    <dbReference type="NCBI Taxonomy" id="652676"/>
    <lineage>
        <taxon>unclassified sequences</taxon>
        <taxon>metagenomes</taxon>
        <taxon>ecological metagenomes</taxon>
    </lineage>
</organism>
<evidence type="ECO:0000313" key="2">
    <source>
        <dbReference type="EMBL" id="VAW93145.1"/>
    </source>
</evidence>
<proteinExistence type="predicted"/>
<dbReference type="AlphaFoldDB" id="A0A3B0ZI71"/>
<sequence length="149" mass="16964">MNIMSKAGLKILVLLIVFFNSNICFSDEIYKYIDEHGNVSYSSLAPKNAKILQTVNVKKLINKASVINGAALQSEKIKAITKELTKSRIKRNENRKKTNESYQDEITLIQNQRLQGLKNLTDGKATLNTRVSNNKKIKDAIRRIIEKQE</sequence>
<dbReference type="EMBL" id="UOFS01000013">
    <property type="protein sequence ID" value="VAW93145.1"/>
    <property type="molecule type" value="Genomic_DNA"/>
</dbReference>
<feature type="domain" description="DUF4124" evidence="1">
    <location>
        <begin position="25"/>
        <end position="59"/>
    </location>
</feature>
<evidence type="ECO:0000259" key="1">
    <source>
        <dbReference type="Pfam" id="PF13511"/>
    </source>
</evidence>
<gene>
    <name evidence="2" type="ORF">MNBD_GAMMA22-660</name>
</gene>